<name>A0A0U0ZRQ4_9MYCO</name>
<dbReference type="AlphaFoldDB" id="A0A0U0ZRQ4"/>
<dbReference type="Proteomes" id="UP000045782">
    <property type="component" value="Unassembled WGS sequence"/>
</dbReference>
<evidence type="ECO:0000313" key="1">
    <source>
        <dbReference type="EMBL" id="CPV67023.1"/>
    </source>
</evidence>
<gene>
    <name evidence="1" type="ORF">ERS075579_04133</name>
</gene>
<evidence type="ECO:0000313" key="2">
    <source>
        <dbReference type="Proteomes" id="UP000045782"/>
    </source>
</evidence>
<reference evidence="1 2" key="1">
    <citation type="submission" date="2015-03" db="EMBL/GenBank/DDBJ databases">
        <authorList>
            <person name="Murphy D."/>
        </authorList>
    </citation>
    <scope>NUCLEOTIDE SEQUENCE [LARGE SCALE GENOMIC DNA]</scope>
    <source>
        <strain evidence="1 2">PAP088</strain>
    </source>
</reference>
<sequence>MSKQHSRLVGDPPESWSPETLRISLLDALAEDGELSTRTLAERMPARRRIVNTACNSLCRKETRWSGREDIVEHHRSWHLVSIRYTASDAYRHLCRLEEFGIVRRTGNREGSAITWEIHPDYEDWMDEAPACSHIQVKIPNPRYL</sequence>
<accession>A0A0U0ZRQ4</accession>
<dbReference type="EMBL" id="CSWP01000009">
    <property type="protein sequence ID" value="CPV67023.1"/>
    <property type="molecule type" value="Genomic_DNA"/>
</dbReference>
<organism evidence="1 2">
    <name type="scientific">Mycobacteroides abscessus</name>
    <dbReference type="NCBI Taxonomy" id="36809"/>
    <lineage>
        <taxon>Bacteria</taxon>
        <taxon>Bacillati</taxon>
        <taxon>Actinomycetota</taxon>
        <taxon>Actinomycetes</taxon>
        <taxon>Mycobacteriales</taxon>
        <taxon>Mycobacteriaceae</taxon>
        <taxon>Mycobacteroides</taxon>
    </lineage>
</organism>
<proteinExistence type="predicted"/>
<protein>
    <submittedName>
        <fullName evidence="1">Uncharacterized protein</fullName>
    </submittedName>
</protein>